<feature type="compositionally biased region" description="Low complexity" evidence="1">
    <location>
        <begin position="63"/>
        <end position="81"/>
    </location>
</feature>
<feature type="region of interest" description="Disordered" evidence="1">
    <location>
        <begin position="63"/>
        <end position="120"/>
    </location>
</feature>
<dbReference type="GO" id="GO:0005634">
    <property type="term" value="C:nucleus"/>
    <property type="evidence" value="ECO:0007669"/>
    <property type="project" value="TreeGrafter"/>
</dbReference>
<dbReference type="Proteomes" id="UP000307173">
    <property type="component" value="Unassembled WGS sequence"/>
</dbReference>
<proteinExistence type="predicted"/>
<evidence type="ECO:0000313" key="3">
    <source>
        <dbReference type="Proteomes" id="UP000307173"/>
    </source>
</evidence>
<name>A0A4T0X2I0_9ASCO</name>
<dbReference type="AlphaFoldDB" id="A0A4T0X2I0"/>
<accession>A0A4T0X2I0</accession>
<dbReference type="STRING" id="52247.A0A4T0X2I0"/>
<comment type="caution">
    <text evidence="2">The sequence shown here is derived from an EMBL/GenBank/DDBJ whole genome shotgun (WGS) entry which is preliminary data.</text>
</comment>
<organism evidence="2 3">
    <name type="scientific">Pichia inconspicua</name>
    <dbReference type="NCBI Taxonomy" id="52247"/>
    <lineage>
        <taxon>Eukaryota</taxon>
        <taxon>Fungi</taxon>
        <taxon>Dikarya</taxon>
        <taxon>Ascomycota</taxon>
        <taxon>Saccharomycotina</taxon>
        <taxon>Pichiomycetes</taxon>
        <taxon>Pichiales</taxon>
        <taxon>Pichiaceae</taxon>
        <taxon>Pichia</taxon>
    </lineage>
</organism>
<protein>
    <recommendedName>
        <fullName evidence="4">Protein STB3</fullName>
    </recommendedName>
</protein>
<dbReference type="GO" id="GO:0043565">
    <property type="term" value="F:sequence-specific DNA binding"/>
    <property type="evidence" value="ECO:0007669"/>
    <property type="project" value="TreeGrafter"/>
</dbReference>
<gene>
    <name evidence="2" type="ORF">CANINC_001891</name>
</gene>
<dbReference type="GO" id="GO:0000432">
    <property type="term" value="P:positive regulation of transcription from RNA polymerase II promoter by glucose"/>
    <property type="evidence" value="ECO:0007669"/>
    <property type="project" value="TreeGrafter"/>
</dbReference>
<reference evidence="2 3" key="1">
    <citation type="journal article" date="2019" name="Front. Genet.">
        <title>Whole-Genome Sequencing of the Opportunistic Yeast Pathogen Candida inconspicua Uncovers Its Hybrid Origin.</title>
        <authorList>
            <person name="Mixao V."/>
            <person name="Hansen A.P."/>
            <person name="Saus E."/>
            <person name="Boekhout T."/>
            <person name="Lass-Florl C."/>
            <person name="Gabaldon T."/>
        </authorList>
    </citation>
    <scope>NUCLEOTIDE SEQUENCE [LARGE SCALE GENOMIC DNA]</scope>
    <source>
        <strain evidence="2 3">CBS 180</strain>
    </source>
</reference>
<dbReference type="InterPro" id="IPR018818">
    <property type="entry name" value="Stb3"/>
</dbReference>
<feature type="region of interest" description="Disordered" evidence="1">
    <location>
        <begin position="222"/>
        <end position="270"/>
    </location>
</feature>
<dbReference type="PANTHER" id="PTHR28164:SF1">
    <property type="entry name" value="PROTEIN STB3"/>
    <property type="match status" value="1"/>
</dbReference>
<dbReference type="Pfam" id="PF10330">
    <property type="entry name" value="Stb3"/>
    <property type="match status" value="1"/>
</dbReference>
<dbReference type="EMBL" id="SELW01000288">
    <property type="protein sequence ID" value="TID29496.1"/>
    <property type="molecule type" value="Genomic_DNA"/>
</dbReference>
<feature type="compositionally biased region" description="Polar residues" evidence="1">
    <location>
        <begin position="241"/>
        <end position="256"/>
    </location>
</feature>
<dbReference type="OrthoDB" id="5391991at2759"/>
<feature type="region of interest" description="Disordered" evidence="1">
    <location>
        <begin position="308"/>
        <end position="385"/>
    </location>
</feature>
<evidence type="ECO:0000313" key="2">
    <source>
        <dbReference type="EMBL" id="TID29496.1"/>
    </source>
</evidence>
<evidence type="ECO:0008006" key="4">
    <source>
        <dbReference type="Google" id="ProtNLM"/>
    </source>
</evidence>
<sequence length="525" mass="57688">MQSTGPVNAGSHTSYASYNSNFNETVNSDNNGHTDAITNIRHNSVSAPRSTIHELLNSNANDANSNSLSMSGNSISSASSPSPIPKMGSIDAITSPIKPEKSEQTKPRAKYRRKSTNEEKVLISTSSPEGIAAASQITPNRIAKILLKEGPLPIRHLTGHLIDQVPVFGNLSLSKQRRLIMAALESGDIDTGCIFEKIGWGQWEAKTVGIEIVKMKIESSNNNNQSFHDVSDPKQNAEKLQVTSNTNSNLPLNENSTRVKKPRSQSYSIRRESISSHLSENYKLPISPNFGPTQTFRNSVRQFGDIDDAIKSSSDEDLIDDDEDDDDDFGNDVNTSYRRTAKLSPSPEHSETAISGKIPSVSSSRRTSFAGITKPRKPRTSFSQHTIEVALDDAPLERRESRVSFSNSANISRQSFLRTHILPHINNNTASFDKDNEDAIADDFEEFKLNHDHSSPDSAAVITDEEDWQSQGPSLVKNNRQSSVLGSQNSVLQDFRMKNGSQTNTNNSKTVEELAAIALMDMKST</sequence>
<evidence type="ECO:0000256" key="1">
    <source>
        <dbReference type="SAM" id="MobiDB-lite"/>
    </source>
</evidence>
<dbReference type="PANTHER" id="PTHR28164">
    <property type="entry name" value="PROTEIN STB3"/>
    <property type="match status" value="1"/>
</dbReference>
<keyword evidence="3" id="KW-1185">Reference proteome</keyword>
<feature type="compositionally biased region" description="Acidic residues" evidence="1">
    <location>
        <begin position="315"/>
        <end position="330"/>
    </location>
</feature>